<evidence type="ECO:0000256" key="1">
    <source>
        <dbReference type="SAM" id="SignalP"/>
    </source>
</evidence>
<dbReference type="GO" id="GO:0008270">
    <property type="term" value="F:zinc ion binding"/>
    <property type="evidence" value="ECO:0007669"/>
    <property type="project" value="InterPro"/>
</dbReference>
<accession>A0A0C1TU36</accession>
<dbReference type="SUPFAM" id="SSF55486">
    <property type="entry name" value="Metalloproteases ('zincins'), catalytic domain"/>
    <property type="match status" value="1"/>
</dbReference>
<reference evidence="3 4" key="1">
    <citation type="journal article" date="2015" name="Infect. Genet. Evol.">
        <title>Genomic sequences of six botulinum neurotoxin-producing strains representing three clostridial species illustrate the mobility and diversity of botulinum neurotoxin genes.</title>
        <authorList>
            <person name="Smith T.J."/>
            <person name="Hill K.K."/>
            <person name="Xie G."/>
            <person name="Foley B.T."/>
            <person name="Williamson C.H."/>
            <person name="Foster J.T."/>
            <person name="Johnson S.L."/>
            <person name="Chertkov O."/>
            <person name="Teshima H."/>
            <person name="Gibbons H.S."/>
            <person name="Johnsky L.A."/>
            <person name="Karavis M.A."/>
            <person name="Smith L.A."/>
        </authorList>
    </citation>
    <scope>NUCLEOTIDE SEQUENCE [LARGE SCALE GENOMIC DNA]</scope>
    <source>
        <strain evidence="3 4">CDC 2741</strain>
    </source>
</reference>
<dbReference type="RefSeq" id="WP_052268300.1">
    <property type="nucleotide sequence ID" value="NZ_AYSO01000020.1"/>
</dbReference>
<keyword evidence="1" id="KW-0732">Signal</keyword>
<dbReference type="InterPro" id="IPR027268">
    <property type="entry name" value="Peptidase_M4/M1_CTD_sf"/>
</dbReference>
<dbReference type="CDD" id="cd09604">
    <property type="entry name" value="M1_APN_like"/>
    <property type="match status" value="1"/>
</dbReference>
<dbReference type="InterPro" id="IPR014782">
    <property type="entry name" value="Peptidase_M1_dom"/>
</dbReference>
<feature type="domain" description="Peptidase M1 membrane alanine aminopeptidase" evidence="2">
    <location>
        <begin position="299"/>
        <end position="487"/>
    </location>
</feature>
<feature type="signal peptide" evidence="1">
    <location>
        <begin position="1"/>
        <end position="30"/>
    </location>
</feature>
<dbReference type="Pfam" id="PF01433">
    <property type="entry name" value="Peptidase_M1"/>
    <property type="match status" value="1"/>
</dbReference>
<organism evidence="3 4">
    <name type="scientific">Clostridium argentinense CDC 2741</name>
    <dbReference type="NCBI Taxonomy" id="1418104"/>
    <lineage>
        <taxon>Bacteria</taxon>
        <taxon>Bacillati</taxon>
        <taxon>Bacillota</taxon>
        <taxon>Clostridia</taxon>
        <taxon>Eubacteriales</taxon>
        <taxon>Clostridiaceae</taxon>
        <taxon>Clostridium</taxon>
    </lineage>
</organism>
<evidence type="ECO:0000313" key="4">
    <source>
        <dbReference type="Proteomes" id="UP000031366"/>
    </source>
</evidence>
<protein>
    <submittedName>
        <fullName evidence="3">Peptidase M1 family protein</fullName>
    </submittedName>
</protein>
<evidence type="ECO:0000313" key="3">
    <source>
        <dbReference type="EMBL" id="KIE44279.1"/>
    </source>
</evidence>
<dbReference type="STRING" id="29341.RSJ17_06445"/>
<dbReference type="Gene3D" id="2.60.40.1730">
    <property type="entry name" value="tricorn interacting facor f3 domain"/>
    <property type="match status" value="1"/>
</dbReference>
<name>A0A0C1TU36_9CLOT</name>
<dbReference type="InterPro" id="IPR034015">
    <property type="entry name" value="M1_LTA4H"/>
</dbReference>
<dbReference type="GO" id="GO:0008237">
    <property type="term" value="F:metallopeptidase activity"/>
    <property type="evidence" value="ECO:0007669"/>
    <property type="project" value="InterPro"/>
</dbReference>
<dbReference type="PANTHER" id="PTHR45726:SF3">
    <property type="entry name" value="LEUKOTRIENE A-4 HYDROLASE"/>
    <property type="match status" value="1"/>
</dbReference>
<dbReference type="AlphaFoldDB" id="A0A0C1TU36"/>
<dbReference type="InterPro" id="IPR042097">
    <property type="entry name" value="Aminopeptidase_N-like_N_sf"/>
</dbReference>
<dbReference type="Gene3D" id="1.10.390.10">
    <property type="entry name" value="Neutral Protease Domain 2"/>
    <property type="match status" value="1"/>
</dbReference>
<keyword evidence="4" id="KW-1185">Reference proteome</keyword>
<comment type="caution">
    <text evidence="3">The sequence shown here is derived from an EMBL/GenBank/DDBJ whole genome shotgun (WGS) entry which is preliminary data.</text>
</comment>
<dbReference type="OrthoDB" id="9814383at2"/>
<sequence length="711" mass="81430">MFERKLCKQILSSILLLVMLLSFNSPIVFADALEQLQSNKSNASVVVAEDNLTQYDINVKFNEPNKTFTATESVKFTNTYGKNLKSLVFHLYADSYGSVETMPSMGIQKEKLEEEEIGDINITKVTIGNKEVKFTQDKQILKIIPSADIKANEIVDIKINFTLKLPMSQNRLGYYNNVYSVTNWYPIISIYDIETDTWDENPFHPVGESNYSDIANYKVSINVPGNMELASTGITNSSKKEKDGTKTYDIIAEKVRDFVFIMSPEFKVITKEVDGITVNSFYIYDGNENTTKNAEELLNLTIDALSFFGKNFGKYPYKEFDTVETYVQGFAMEYPQLIQMGKYNVNPAFTEESMVHEVAHQWWYVTVGNNEFKNPFLDESLTAFSTAYYFEKAQGKYSQHGIALSLRDRMNYFKDISSPINSSVDEINPKEWGKTVYIMGALVFENLRQNLGEEKLLEIIRTYYSENALKNATLDSLLDVIERIGGKEAKEQVLSNINSRDFYPENLKLNESELAELREMKKEGSKERREGAKQYINYLRKEEKDNFGAFFVQALDNYDVYLVKPSKSNIATEDIDKVNTMINTLKMTLEEGFGLNAITKEDKDMTENELKEKSLIFIGDNNENTALNSIIDKLPIDFSKEEIKFNDIIIKNNNINGMLVSNTSKNKNNNVLILLGIDKLESFNLINGSDFYDKQFILNFNNKILKGNYDK</sequence>
<dbReference type="EMBL" id="AYSO01000020">
    <property type="protein sequence ID" value="KIE44279.1"/>
    <property type="molecule type" value="Genomic_DNA"/>
</dbReference>
<evidence type="ECO:0000259" key="2">
    <source>
        <dbReference type="Pfam" id="PF01433"/>
    </source>
</evidence>
<dbReference type="Proteomes" id="UP000031366">
    <property type="component" value="Unassembled WGS sequence"/>
</dbReference>
<gene>
    <name evidence="3" type="ORF">U732_729</name>
</gene>
<feature type="chain" id="PRO_5002157258" evidence="1">
    <location>
        <begin position="31"/>
        <end position="711"/>
    </location>
</feature>
<proteinExistence type="predicted"/>
<dbReference type="PANTHER" id="PTHR45726">
    <property type="entry name" value="LEUKOTRIENE A-4 HYDROLASE"/>
    <property type="match status" value="1"/>
</dbReference>